<evidence type="ECO:0000256" key="1">
    <source>
        <dbReference type="SAM" id="MobiDB-lite"/>
    </source>
</evidence>
<sequence length="105" mass="11598">MFGPPSCRRDSSSRISELLPHGSLMTDTHPSSTADSTMLASSPTDLISEGRLTVRDYCNRVCQSAPAGYQKADYISCWPNDLQGLYSLREETRVRAIGSCPYLHL</sequence>
<dbReference type="EMBL" id="BGZK01000486">
    <property type="protein sequence ID" value="GBP46543.1"/>
    <property type="molecule type" value="Genomic_DNA"/>
</dbReference>
<gene>
    <name evidence="2" type="ORF">EVAR_21698_1</name>
</gene>
<organism evidence="2 3">
    <name type="scientific">Eumeta variegata</name>
    <name type="common">Bagworm moth</name>
    <name type="synonym">Eumeta japonica</name>
    <dbReference type="NCBI Taxonomy" id="151549"/>
    <lineage>
        <taxon>Eukaryota</taxon>
        <taxon>Metazoa</taxon>
        <taxon>Ecdysozoa</taxon>
        <taxon>Arthropoda</taxon>
        <taxon>Hexapoda</taxon>
        <taxon>Insecta</taxon>
        <taxon>Pterygota</taxon>
        <taxon>Neoptera</taxon>
        <taxon>Endopterygota</taxon>
        <taxon>Lepidoptera</taxon>
        <taxon>Glossata</taxon>
        <taxon>Ditrysia</taxon>
        <taxon>Tineoidea</taxon>
        <taxon>Psychidae</taxon>
        <taxon>Oiketicinae</taxon>
        <taxon>Eumeta</taxon>
    </lineage>
</organism>
<dbReference type="Proteomes" id="UP000299102">
    <property type="component" value="Unassembled WGS sequence"/>
</dbReference>
<reference evidence="2 3" key="1">
    <citation type="journal article" date="2019" name="Commun. Biol.">
        <title>The bagworm genome reveals a unique fibroin gene that provides high tensile strength.</title>
        <authorList>
            <person name="Kono N."/>
            <person name="Nakamura H."/>
            <person name="Ohtoshi R."/>
            <person name="Tomita M."/>
            <person name="Numata K."/>
            <person name="Arakawa K."/>
        </authorList>
    </citation>
    <scope>NUCLEOTIDE SEQUENCE [LARGE SCALE GENOMIC DNA]</scope>
</reference>
<protein>
    <submittedName>
        <fullName evidence="2">Uncharacterized protein</fullName>
    </submittedName>
</protein>
<proteinExistence type="predicted"/>
<comment type="caution">
    <text evidence="2">The sequence shown here is derived from an EMBL/GenBank/DDBJ whole genome shotgun (WGS) entry which is preliminary data.</text>
</comment>
<dbReference type="AlphaFoldDB" id="A0A4C1W699"/>
<name>A0A4C1W699_EUMVA</name>
<keyword evidence="3" id="KW-1185">Reference proteome</keyword>
<feature type="compositionally biased region" description="Polar residues" evidence="1">
    <location>
        <begin position="25"/>
        <end position="42"/>
    </location>
</feature>
<feature type="region of interest" description="Disordered" evidence="1">
    <location>
        <begin position="1"/>
        <end position="42"/>
    </location>
</feature>
<evidence type="ECO:0000313" key="3">
    <source>
        <dbReference type="Proteomes" id="UP000299102"/>
    </source>
</evidence>
<evidence type="ECO:0000313" key="2">
    <source>
        <dbReference type="EMBL" id="GBP46543.1"/>
    </source>
</evidence>
<accession>A0A4C1W699</accession>